<evidence type="ECO:0000256" key="10">
    <source>
        <dbReference type="ARBA" id="ARBA00023319"/>
    </source>
</evidence>
<dbReference type="InterPro" id="IPR007110">
    <property type="entry name" value="Ig-like_dom"/>
</dbReference>
<dbReference type="Gene3D" id="2.60.40.10">
    <property type="entry name" value="Immunoglobulins"/>
    <property type="match status" value="1"/>
</dbReference>
<keyword evidence="14" id="KW-1185">Reference proteome</keyword>
<dbReference type="GO" id="GO:0009986">
    <property type="term" value="C:cell surface"/>
    <property type="evidence" value="ECO:0007669"/>
    <property type="project" value="TreeGrafter"/>
</dbReference>
<accession>A0A4W4EBA4</accession>
<evidence type="ECO:0000256" key="3">
    <source>
        <dbReference type="ARBA" id="ARBA00022729"/>
    </source>
</evidence>
<name>A0A4W4EBA4_ELEEL</name>
<evidence type="ECO:0000256" key="6">
    <source>
        <dbReference type="ARBA" id="ARBA00023130"/>
    </source>
</evidence>
<dbReference type="InterPro" id="IPR013106">
    <property type="entry name" value="Ig_V-set"/>
</dbReference>
<keyword evidence="10" id="KW-0393">Immunoglobulin domain</keyword>
<evidence type="ECO:0000256" key="7">
    <source>
        <dbReference type="ARBA" id="ARBA00023136"/>
    </source>
</evidence>
<evidence type="ECO:0000313" key="13">
    <source>
        <dbReference type="Ensembl" id="ENSEEEP00000008219.1"/>
    </source>
</evidence>
<gene>
    <name evidence="13" type="primary">cd8b</name>
</gene>
<evidence type="ECO:0000256" key="9">
    <source>
        <dbReference type="ARBA" id="ARBA00023180"/>
    </source>
</evidence>
<feature type="domain" description="Ig-like" evidence="12">
    <location>
        <begin position="27"/>
        <end position="119"/>
    </location>
</feature>
<keyword evidence="7 11" id="KW-0472">Membrane</keyword>
<dbReference type="Proteomes" id="UP000314983">
    <property type="component" value="Chromosome 6"/>
</dbReference>
<keyword evidence="4" id="KW-0391">Immunity</keyword>
<organism evidence="13 14">
    <name type="scientific">Electrophorus electricus</name>
    <name type="common">Electric eel</name>
    <name type="synonym">Gymnotus electricus</name>
    <dbReference type="NCBI Taxonomy" id="8005"/>
    <lineage>
        <taxon>Eukaryota</taxon>
        <taxon>Metazoa</taxon>
        <taxon>Chordata</taxon>
        <taxon>Craniata</taxon>
        <taxon>Vertebrata</taxon>
        <taxon>Euteleostomi</taxon>
        <taxon>Actinopterygii</taxon>
        <taxon>Neopterygii</taxon>
        <taxon>Teleostei</taxon>
        <taxon>Ostariophysi</taxon>
        <taxon>Gymnotiformes</taxon>
        <taxon>Gymnotoidei</taxon>
        <taxon>Gymnotidae</taxon>
        <taxon>Electrophorus</taxon>
    </lineage>
</organism>
<reference evidence="14" key="2">
    <citation type="journal article" date="2017" name="Sci. Adv.">
        <title>A tail of two voltages: Proteomic comparison of the three electric organs of the electric eel.</title>
        <authorList>
            <person name="Traeger L.L."/>
            <person name="Sabat G."/>
            <person name="Barrett-Wilt G.A."/>
            <person name="Wells G.B."/>
            <person name="Sussman M.R."/>
        </authorList>
    </citation>
    <scope>NUCLEOTIDE SEQUENCE [LARGE SCALE GENOMIC DNA]</scope>
</reference>
<reference evidence="14" key="1">
    <citation type="journal article" date="2014" name="Science">
        <title>Nonhuman genetics. Genomic basis for the convergent evolution of electric organs.</title>
        <authorList>
            <person name="Gallant J.R."/>
            <person name="Traeger L.L."/>
            <person name="Volkening J.D."/>
            <person name="Moffett H."/>
            <person name="Chen P.H."/>
            <person name="Novina C.D."/>
            <person name="Phillips G.N.Jr."/>
            <person name="Anand R."/>
            <person name="Wells G.B."/>
            <person name="Pinch M."/>
            <person name="Guth R."/>
            <person name="Unguez G.A."/>
            <person name="Albert J.S."/>
            <person name="Zakon H.H."/>
            <person name="Samanta M.P."/>
            <person name="Sussman M.R."/>
        </authorList>
    </citation>
    <scope>NUCLEOTIDE SEQUENCE [LARGE SCALE GENOMIC DNA]</scope>
</reference>
<dbReference type="Ensembl" id="ENSEEET00000008325.2">
    <property type="protein sequence ID" value="ENSEEEP00000008219.1"/>
    <property type="gene ID" value="ENSEEEG00000004292.2"/>
</dbReference>
<dbReference type="STRING" id="8005.ENSEEEP00000008219"/>
<keyword evidence="9" id="KW-0325">Glycoprotein</keyword>
<dbReference type="GO" id="GO:0042288">
    <property type="term" value="F:MHC class I protein binding"/>
    <property type="evidence" value="ECO:0007669"/>
    <property type="project" value="InterPro"/>
</dbReference>
<dbReference type="GO" id="GO:0016020">
    <property type="term" value="C:membrane"/>
    <property type="evidence" value="ECO:0007669"/>
    <property type="project" value="UniProtKB-SubCell"/>
</dbReference>
<dbReference type="InterPro" id="IPR036179">
    <property type="entry name" value="Ig-like_dom_sf"/>
</dbReference>
<evidence type="ECO:0000256" key="8">
    <source>
        <dbReference type="ARBA" id="ARBA00023157"/>
    </source>
</evidence>
<dbReference type="OMA" id="SMILWPL"/>
<keyword evidence="2 11" id="KW-0812">Transmembrane</keyword>
<dbReference type="Pfam" id="PF07686">
    <property type="entry name" value="V-set"/>
    <property type="match status" value="1"/>
</dbReference>
<dbReference type="GO" id="GO:0015026">
    <property type="term" value="F:coreceptor activity"/>
    <property type="evidence" value="ECO:0007669"/>
    <property type="project" value="InterPro"/>
</dbReference>
<reference evidence="13" key="3">
    <citation type="submission" date="2020-05" db="EMBL/GenBank/DDBJ databases">
        <title>Electrophorus electricus (electric eel) genome, fEleEle1, primary haplotype.</title>
        <authorList>
            <person name="Myers G."/>
            <person name="Meyer A."/>
            <person name="Fedrigo O."/>
            <person name="Formenti G."/>
            <person name="Rhie A."/>
            <person name="Tracey A."/>
            <person name="Sims Y."/>
            <person name="Jarvis E.D."/>
        </authorList>
    </citation>
    <scope>NUCLEOTIDE SEQUENCE [LARGE SCALE GENOMIC DNA]</scope>
</reference>
<dbReference type="PANTHER" id="PTHR11292:SF7">
    <property type="entry name" value="T-CELL SURFACE GLYCOPROTEIN CD8 BETA CHAIN-RELATED"/>
    <property type="match status" value="1"/>
</dbReference>
<keyword evidence="6" id="KW-1064">Adaptive immunity</keyword>
<proteinExistence type="predicted"/>
<dbReference type="InterPro" id="IPR013783">
    <property type="entry name" value="Ig-like_fold"/>
</dbReference>
<reference evidence="13" key="5">
    <citation type="submission" date="2025-09" db="UniProtKB">
        <authorList>
            <consortium name="Ensembl"/>
        </authorList>
    </citation>
    <scope>IDENTIFICATION</scope>
</reference>
<feature type="transmembrane region" description="Helical" evidence="11">
    <location>
        <begin position="165"/>
        <end position="188"/>
    </location>
</feature>
<dbReference type="PROSITE" id="PS50835">
    <property type="entry name" value="IG_LIKE"/>
    <property type="match status" value="1"/>
</dbReference>
<protein>
    <recommendedName>
        <fullName evidence="12">Ig-like domain-containing protein</fullName>
    </recommendedName>
</protein>
<dbReference type="SUPFAM" id="SSF48726">
    <property type="entry name" value="Immunoglobulin"/>
    <property type="match status" value="1"/>
</dbReference>
<evidence type="ECO:0000256" key="2">
    <source>
        <dbReference type="ARBA" id="ARBA00022692"/>
    </source>
</evidence>
<keyword evidence="8" id="KW-1015">Disulfide bond</keyword>
<feature type="transmembrane region" description="Helical" evidence="11">
    <location>
        <begin position="6"/>
        <end position="26"/>
    </location>
</feature>
<comment type="subcellular location">
    <subcellularLocation>
        <location evidence="1">Membrane</location>
        <topology evidence="1">Single-pass type I membrane protein</topology>
    </subcellularLocation>
</comment>
<evidence type="ECO:0000256" key="5">
    <source>
        <dbReference type="ARBA" id="ARBA00022989"/>
    </source>
</evidence>
<evidence type="ECO:0000256" key="11">
    <source>
        <dbReference type="SAM" id="Phobius"/>
    </source>
</evidence>
<keyword evidence="3" id="KW-0732">Signal</keyword>
<evidence type="ECO:0000259" key="12">
    <source>
        <dbReference type="PROSITE" id="PS50835"/>
    </source>
</evidence>
<evidence type="ECO:0000256" key="1">
    <source>
        <dbReference type="ARBA" id="ARBA00004479"/>
    </source>
</evidence>
<dbReference type="GO" id="GO:0002250">
    <property type="term" value="P:adaptive immune response"/>
    <property type="evidence" value="ECO:0007669"/>
    <property type="project" value="UniProtKB-KW"/>
</dbReference>
<evidence type="ECO:0000256" key="4">
    <source>
        <dbReference type="ARBA" id="ARBA00022859"/>
    </source>
</evidence>
<dbReference type="GeneTree" id="ENSGT00510000048998"/>
<keyword evidence="5 11" id="KW-1133">Transmembrane helix</keyword>
<reference evidence="13" key="4">
    <citation type="submission" date="2025-08" db="UniProtKB">
        <authorList>
            <consortium name="Ensembl"/>
        </authorList>
    </citation>
    <scope>IDENTIFICATION</scope>
</reference>
<evidence type="ECO:0000313" key="14">
    <source>
        <dbReference type="Proteomes" id="UP000314983"/>
    </source>
</evidence>
<sequence length="195" mass="22189">MIHTHLWTFMCLWTIASTMTILYPSIGSSETLNCKCPDHQCQRVFWYRILHSNDTPQFLVFCNSANTVSYGPGISATRFKTNTDERSEITYSLRITGLQKDDAGFYSCLLNSQKQRDFKELFPPGYYLRPGEHPPTLAPTVKTPKPTKPRLCRSNYQPPKGCKPLVLWPSVGVLLALAVALISTLYYFSSEYTCK</sequence>
<dbReference type="PANTHER" id="PTHR11292">
    <property type="entry name" value="T-CELL SURFACE GLYCOPROTEIN CD8 BETA CHAIN"/>
    <property type="match status" value="1"/>
</dbReference>
<dbReference type="InterPro" id="IPR042414">
    <property type="entry name" value="CD8B"/>
</dbReference>
<dbReference type="GO" id="GO:0050776">
    <property type="term" value="P:regulation of immune response"/>
    <property type="evidence" value="ECO:0007669"/>
    <property type="project" value="InterPro"/>
</dbReference>
<dbReference type="AlphaFoldDB" id="A0A4W4EBA4"/>